<sequence>MITKQQALAIAKSWAETSGRGWDEHFHEATAITLEGEPVWMIATSAIAYSTELPWMIEEMPEPSYYYISMVEGKCIAVGSRQHEIQRVKS</sequence>
<evidence type="ECO:0000313" key="2">
    <source>
        <dbReference type="Proteomes" id="UP000037315"/>
    </source>
</evidence>
<reference evidence="1 2" key="1">
    <citation type="submission" date="2015-06" db="EMBL/GenBank/DDBJ databases">
        <title>Genome sequencing of Cronobacter sp. strain DJ34 isolated from petroleum contaminated sludge of Duliajan Oil Fields, Assam, India.</title>
        <authorList>
            <person name="Pal S."/>
            <person name="Banerjee T.D."/>
            <person name="Roy A."/>
            <person name="Sar P."/>
            <person name="Kazy S.K."/>
        </authorList>
    </citation>
    <scope>NUCLEOTIDE SEQUENCE [LARGE SCALE GENOMIC DNA]</scope>
    <source>
        <strain evidence="1 2">DJ34</strain>
    </source>
</reference>
<dbReference type="EMBL" id="LFEJ01000012">
    <property type="protein sequence ID" value="KMV35272.1"/>
    <property type="molecule type" value="Genomic_DNA"/>
</dbReference>
<accession>A0A0J8VQQ5</accession>
<evidence type="ECO:0000313" key="1">
    <source>
        <dbReference type="EMBL" id="KMV35272.1"/>
    </source>
</evidence>
<dbReference type="RefSeq" id="WP_024556544.1">
    <property type="nucleotide sequence ID" value="NZ_LFEJ01000012.1"/>
</dbReference>
<gene>
    <name evidence="1" type="ORF">ACH50_08550</name>
</gene>
<dbReference type="Proteomes" id="UP000037315">
    <property type="component" value="Unassembled WGS sequence"/>
</dbReference>
<comment type="caution">
    <text evidence="1">The sequence shown here is derived from an EMBL/GenBank/DDBJ whole genome shotgun (WGS) entry which is preliminary data.</text>
</comment>
<keyword evidence="2" id="KW-1185">Reference proteome</keyword>
<protein>
    <submittedName>
        <fullName evidence="1">Uncharacterized protein</fullName>
    </submittedName>
</protein>
<dbReference type="PATRIC" id="fig|1656095.3.peg.3704"/>
<organism evidence="1 2">
    <name type="scientific">Franconibacter pulveris</name>
    <dbReference type="NCBI Taxonomy" id="435910"/>
    <lineage>
        <taxon>Bacteria</taxon>
        <taxon>Pseudomonadati</taxon>
        <taxon>Pseudomonadota</taxon>
        <taxon>Gammaproteobacteria</taxon>
        <taxon>Enterobacterales</taxon>
        <taxon>Enterobacteriaceae</taxon>
        <taxon>Franconibacter</taxon>
    </lineage>
</organism>
<dbReference type="OrthoDB" id="6548619at2"/>
<dbReference type="AlphaFoldDB" id="A0A0J8VQQ5"/>
<proteinExistence type="predicted"/>
<name>A0A0J8VQQ5_9ENTR</name>